<evidence type="ECO:0000256" key="1">
    <source>
        <dbReference type="ARBA" id="ARBA00012552"/>
    </source>
</evidence>
<dbReference type="SUPFAM" id="SSF63748">
    <property type="entry name" value="Tudor/PWWP/MBT"/>
    <property type="match status" value="2"/>
</dbReference>
<dbReference type="Pfam" id="PF00567">
    <property type="entry name" value="TUDOR"/>
    <property type="match status" value="2"/>
</dbReference>
<reference evidence="17" key="2">
    <citation type="submission" date="2025-08" db="UniProtKB">
        <authorList>
            <consortium name="Ensembl"/>
        </authorList>
    </citation>
    <scope>IDENTIFICATION</scope>
</reference>
<sequence>MFGISIVKVDNPSCLWGRGDTQTEPHYHNMLQMNLFYQDVTQDLQKLKPKTLVEGMVCVVYWPVKKSWCRAVVERIITDSVSCKARCLLVDYGERDIVPSDQICVAMEKFLALPFLVKRFQLANIKPMTLQVFFDEKKAVLTPSSQWDSSATLHLHKLLQVSTQTEAMLIESTPDSDSIELYVTLDGLKFCVNDDLVARKYAYYSSKAADSSFETEMDPVTIQSFSLISSEILTPELPHRDIESVAELITPSSVSLVSAQQHNNTRTYKRDLQSEFSAVRFPSNTISNKALEVSVAESRRQIKAEEMKNNQTEHANEDTSSVLAQSAADKELSRGEMDLACSRLMEWLNLERLNVDTDADAADIVLPPNDPSKPIILVHSAFPVEPCSSLDDAPITDTLRRLLRRRQYASPTPSDCYSWSAVARGCHTVVISQNALEPLSYLAPLLTHILLNSITLHHSTSGPIAVLLCPGWEKVQAICDLLEMTKVAQALHPFSVDHGVIKDEAKQVKIPDNCLLLLTTPFSLVRLLSTHCFRFQRIYHMVLDEADRLLSVAPEQMATILQHFSKVISSENASCPQQLVVTAKKWSDHMEGLIVNHMPCPSIIISIPEEAALYANVQQVMVMTQQSNKISVLSGMLDLNPEVGQKTLIITNSCQEVEDVFKAVSSKSAFCLKTHEGLTHKFDFVIQQWRKDVGPSTHVVLVTTNECLKSLGIRDATCVVHYDFPSSPKLFGRRLFCMVENFRNLSEQELNKSTSKGIKSVLLISEKNAHHVVGVLRYLRRTSTPLPPQLLSFAEKLSSTREDLKTNRPLCSHLKSFGSCRDSYLCPDRHHFIPQLDSSVLPASGVIEVVPLYIKTASVFYGRILRKEDKDYDTMCSEMVSFYSDKKPGAKELLIDKLYAVQEEDSFYRVKILSVPDPGGRLFFSVLVRFIDVGKEKEVKSHQFLVLPECFHSLPAQAVELVVCRVKPADAETDWHPKVTRLISQKIRGLPHRAQAVLSLGNTVFLDPMVRVTTIPGLKTFINEYNVQLDILNSGMGVANPGHIDLLKTLCQETHQTSEESSSSLESRSEAEGEVLAEAFRAAVLCKITAQHSEPQALTPTATTTEESSNQTSPAAEVSALSFIHKFTAHHSEPVTTTTTTTTEESSNQTSPAAEVSALSFIPKFTAHHSEPVTTTTTTTTEESSKQTPPAAEVSALSFIHKEERPTHSQPAEQTHSLNPQVLWYQTSEAAIVTVKLRNPDCQSFHFTANRVIYSGIVKGRSYRANLDLHQSIVADHCSWEMKSNEPVLKLVKQQQTHWEKLVKNKNIFVSYDLEHITSDEDEKQKNNGLLFVENLGENHSFVLSDSDSD</sequence>
<dbReference type="RefSeq" id="XP_028323664.1">
    <property type="nucleotide sequence ID" value="XM_028467863.1"/>
</dbReference>
<dbReference type="PROSITE" id="PS51203">
    <property type="entry name" value="CS"/>
    <property type="match status" value="1"/>
</dbReference>
<evidence type="ECO:0000256" key="2">
    <source>
        <dbReference type="ARBA" id="ARBA00022473"/>
    </source>
</evidence>
<dbReference type="CDD" id="cd20435">
    <property type="entry name" value="Tudor_TDRD12_rpt2"/>
    <property type="match status" value="1"/>
</dbReference>
<evidence type="ECO:0000256" key="11">
    <source>
        <dbReference type="ARBA" id="ARBA00023254"/>
    </source>
</evidence>
<evidence type="ECO:0000256" key="14">
    <source>
        <dbReference type="SAM" id="MobiDB-lite"/>
    </source>
</evidence>
<feature type="domain" description="CS" evidence="16">
    <location>
        <begin position="1217"/>
        <end position="1303"/>
    </location>
</feature>
<dbReference type="SUPFAM" id="SSF49764">
    <property type="entry name" value="HSP20-like chaperones"/>
    <property type="match status" value="1"/>
</dbReference>
<proteinExistence type="predicted"/>
<comment type="catalytic activity">
    <reaction evidence="12">
        <text>ATP + H2O = ADP + phosphate + H(+)</text>
        <dbReference type="Rhea" id="RHEA:13065"/>
        <dbReference type="ChEBI" id="CHEBI:15377"/>
        <dbReference type="ChEBI" id="CHEBI:15378"/>
        <dbReference type="ChEBI" id="CHEBI:30616"/>
        <dbReference type="ChEBI" id="CHEBI:43474"/>
        <dbReference type="ChEBI" id="CHEBI:456216"/>
        <dbReference type="EC" id="3.6.4.13"/>
    </reaction>
</comment>
<dbReference type="InterPro" id="IPR027417">
    <property type="entry name" value="P-loop_NTPase"/>
</dbReference>
<dbReference type="GO" id="GO:0051321">
    <property type="term" value="P:meiotic cell cycle"/>
    <property type="evidence" value="ECO:0007669"/>
    <property type="project" value="UniProtKB-KW"/>
</dbReference>
<dbReference type="Gene3D" id="3.40.50.300">
    <property type="entry name" value="P-loop containing nucleotide triphosphate hydrolases"/>
    <property type="match status" value="2"/>
</dbReference>
<evidence type="ECO:0000256" key="12">
    <source>
        <dbReference type="ARBA" id="ARBA00047984"/>
    </source>
</evidence>
<evidence type="ECO:0000256" key="7">
    <source>
        <dbReference type="ARBA" id="ARBA00022806"/>
    </source>
</evidence>
<dbReference type="GO" id="GO:0007283">
    <property type="term" value="P:spermatogenesis"/>
    <property type="evidence" value="ECO:0007669"/>
    <property type="project" value="UniProtKB-KW"/>
</dbReference>
<dbReference type="GO" id="GO:0042078">
    <property type="term" value="P:germ-line stem cell division"/>
    <property type="evidence" value="ECO:0007669"/>
    <property type="project" value="TreeGrafter"/>
</dbReference>
<dbReference type="Gene3D" id="2.30.30.140">
    <property type="match status" value="2"/>
</dbReference>
<dbReference type="PROSITE" id="PS00039">
    <property type="entry name" value="DEAD_ATP_HELICASE"/>
    <property type="match status" value="1"/>
</dbReference>
<evidence type="ECO:0000256" key="9">
    <source>
        <dbReference type="ARBA" id="ARBA00022871"/>
    </source>
</evidence>
<dbReference type="InterPro" id="IPR008978">
    <property type="entry name" value="HSP20-like_chaperone"/>
</dbReference>
<evidence type="ECO:0000313" key="18">
    <source>
        <dbReference type="Proteomes" id="UP000694680"/>
    </source>
</evidence>
<dbReference type="CDD" id="cd06463">
    <property type="entry name" value="p23_like"/>
    <property type="match status" value="1"/>
</dbReference>
<dbReference type="CTD" id="91646"/>
<evidence type="ECO:0000313" key="17">
    <source>
        <dbReference type="Ensembl" id="ENSGWIP00000048426.1"/>
    </source>
</evidence>
<dbReference type="Ensembl" id="ENSGWIT00000052369.1">
    <property type="protein sequence ID" value="ENSGWIP00000048426.1"/>
    <property type="gene ID" value="ENSGWIG00000023740.1"/>
</dbReference>
<dbReference type="GeneID" id="114476401"/>
<organism evidence="17 18">
    <name type="scientific">Gouania willdenowi</name>
    <name type="common">Blunt-snouted clingfish</name>
    <name type="synonym">Lepadogaster willdenowi</name>
    <dbReference type="NCBI Taxonomy" id="441366"/>
    <lineage>
        <taxon>Eukaryota</taxon>
        <taxon>Metazoa</taxon>
        <taxon>Chordata</taxon>
        <taxon>Craniata</taxon>
        <taxon>Vertebrata</taxon>
        <taxon>Euteleostomi</taxon>
        <taxon>Actinopterygii</taxon>
        <taxon>Neopterygii</taxon>
        <taxon>Teleostei</taxon>
        <taxon>Neoteleostei</taxon>
        <taxon>Acanthomorphata</taxon>
        <taxon>Ovalentaria</taxon>
        <taxon>Blenniimorphae</taxon>
        <taxon>Blenniiformes</taxon>
        <taxon>Gobiesocoidei</taxon>
        <taxon>Gobiesocidae</taxon>
        <taxon>Gobiesocinae</taxon>
        <taxon>Gouania</taxon>
    </lineage>
</organism>
<dbReference type="PROSITE" id="PS50304">
    <property type="entry name" value="TUDOR"/>
    <property type="match status" value="1"/>
</dbReference>
<dbReference type="InterPro" id="IPR007052">
    <property type="entry name" value="CS_dom"/>
</dbReference>
<dbReference type="Gene3D" id="2.60.40.790">
    <property type="match status" value="1"/>
</dbReference>
<evidence type="ECO:0000256" key="8">
    <source>
        <dbReference type="ARBA" id="ARBA00022840"/>
    </source>
</evidence>
<protein>
    <recommendedName>
        <fullName evidence="1">RNA helicase</fullName>
        <ecNumber evidence="1">3.6.4.13</ecNumber>
    </recommendedName>
</protein>
<evidence type="ECO:0000256" key="10">
    <source>
        <dbReference type="ARBA" id="ARBA00023158"/>
    </source>
</evidence>
<keyword evidence="3" id="KW-0677">Repeat</keyword>
<keyword evidence="11" id="KW-0469">Meiosis</keyword>
<dbReference type="FunFam" id="3.40.50.300:FF:001416">
    <property type="entry name" value="Tudor domain containing 12"/>
    <property type="match status" value="1"/>
</dbReference>
<dbReference type="GO" id="GO:0005524">
    <property type="term" value="F:ATP binding"/>
    <property type="evidence" value="ECO:0007669"/>
    <property type="project" value="UniProtKB-KW"/>
</dbReference>
<keyword evidence="4" id="KW-0547">Nucleotide-binding</keyword>
<keyword evidence="13" id="KW-0175">Coiled coil</keyword>
<dbReference type="GO" id="GO:0003724">
    <property type="term" value="F:RNA helicase activity"/>
    <property type="evidence" value="ECO:0007669"/>
    <property type="project" value="UniProtKB-EC"/>
</dbReference>
<evidence type="ECO:0000256" key="6">
    <source>
        <dbReference type="ARBA" id="ARBA00022801"/>
    </source>
</evidence>
<dbReference type="PANTHER" id="PTHR22655:SF2">
    <property type="entry name" value="ATP-DEPENDENT RNA HELICASE TDRD12-RELATED"/>
    <property type="match status" value="1"/>
</dbReference>
<reference evidence="17" key="3">
    <citation type="submission" date="2025-09" db="UniProtKB">
        <authorList>
            <consortium name="Ensembl"/>
        </authorList>
    </citation>
    <scope>IDENTIFICATION</scope>
</reference>
<dbReference type="SMART" id="SM00333">
    <property type="entry name" value="TUDOR"/>
    <property type="match status" value="2"/>
</dbReference>
<keyword evidence="18" id="KW-1185">Reference proteome</keyword>
<dbReference type="GO" id="GO:0016787">
    <property type="term" value="F:hydrolase activity"/>
    <property type="evidence" value="ECO:0007669"/>
    <property type="project" value="UniProtKB-KW"/>
</dbReference>
<evidence type="ECO:0000256" key="5">
    <source>
        <dbReference type="ARBA" id="ARBA00022782"/>
    </source>
</evidence>
<evidence type="ECO:0000256" key="13">
    <source>
        <dbReference type="SAM" id="Coils"/>
    </source>
</evidence>
<name>A0A8C5HQI8_GOUWI</name>
<keyword evidence="7" id="KW-0347">Helicase</keyword>
<keyword evidence="6" id="KW-0378">Hydrolase</keyword>
<dbReference type="InterPro" id="IPR035437">
    <property type="entry name" value="SNase_OB-fold_sf"/>
</dbReference>
<dbReference type="InterPro" id="IPR002999">
    <property type="entry name" value="Tudor"/>
</dbReference>
<feature type="compositionally biased region" description="Polar residues" evidence="14">
    <location>
        <begin position="1096"/>
        <end position="1114"/>
    </location>
</feature>
<dbReference type="OrthoDB" id="249932at2759"/>
<feature type="region of interest" description="Disordered" evidence="14">
    <location>
        <begin position="1096"/>
        <end position="1116"/>
    </location>
</feature>
<dbReference type="InterPro" id="IPR000629">
    <property type="entry name" value="RNA-helicase_DEAD-box_CS"/>
</dbReference>
<evidence type="ECO:0000256" key="3">
    <source>
        <dbReference type="ARBA" id="ARBA00022737"/>
    </source>
</evidence>
<keyword evidence="9" id="KW-0744">Spermatogenesis</keyword>
<feature type="region of interest" description="Disordered" evidence="14">
    <location>
        <begin position="1129"/>
        <end position="1155"/>
    </location>
</feature>
<feature type="region of interest" description="Disordered" evidence="14">
    <location>
        <begin position="1167"/>
        <end position="1193"/>
    </location>
</feature>
<evidence type="ECO:0000256" key="4">
    <source>
        <dbReference type="ARBA" id="ARBA00022741"/>
    </source>
</evidence>
<gene>
    <name evidence="17" type="primary">tdrd12</name>
</gene>
<keyword evidence="8" id="KW-0067">ATP-binding</keyword>
<evidence type="ECO:0000259" key="15">
    <source>
        <dbReference type="PROSITE" id="PS50304"/>
    </source>
</evidence>
<feature type="coiled-coil region" evidence="13">
    <location>
        <begin position="288"/>
        <end position="315"/>
    </location>
</feature>
<keyword evidence="5" id="KW-0221">Differentiation</keyword>
<dbReference type="Gene3D" id="2.40.50.90">
    <property type="match status" value="1"/>
</dbReference>
<dbReference type="PANTHER" id="PTHR22655">
    <property type="entry name" value="ATP-DEPENDENT RNA HELICASE TDRD12-RELATED"/>
    <property type="match status" value="1"/>
</dbReference>
<keyword evidence="2" id="KW-0217">Developmental protein</keyword>
<dbReference type="EC" id="3.6.4.13" evidence="1"/>
<dbReference type="InterPro" id="IPR011545">
    <property type="entry name" value="DEAD/DEAH_box_helicase_dom"/>
</dbReference>
<accession>A0A8C5HQI8</accession>
<feature type="domain" description="Tudor" evidence="15">
    <location>
        <begin position="51"/>
        <end position="113"/>
    </location>
</feature>
<reference evidence="17" key="1">
    <citation type="submission" date="2020-06" db="EMBL/GenBank/DDBJ databases">
        <authorList>
            <consortium name="Wellcome Sanger Institute Data Sharing"/>
        </authorList>
    </citation>
    <scope>NUCLEOTIDE SEQUENCE [LARGE SCALE GENOMIC DNA]</scope>
</reference>
<dbReference type="Pfam" id="PF00270">
    <property type="entry name" value="DEAD"/>
    <property type="match status" value="1"/>
</dbReference>
<evidence type="ECO:0000259" key="16">
    <source>
        <dbReference type="PROSITE" id="PS51203"/>
    </source>
</evidence>
<dbReference type="GO" id="GO:0031047">
    <property type="term" value="P:regulatory ncRNA-mediated gene silencing"/>
    <property type="evidence" value="ECO:0007669"/>
    <property type="project" value="UniProtKB-KW"/>
</dbReference>
<dbReference type="GO" id="GO:0003676">
    <property type="term" value="F:nucleic acid binding"/>
    <property type="evidence" value="ECO:0007669"/>
    <property type="project" value="InterPro"/>
</dbReference>
<dbReference type="SUPFAM" id="SSF52540">
    <property type="entry name" value="P-loop containing nucleoside triphosphate hydrolases"/>
    <property type="match status" value="1"/>
</dbReference>
<keyword evidence="10" id="KW-0943">RNA-mediated gene silencing</keyword>
<dbReference type="Proteomes" id="UP000694680">
    <property type="component" value="Chromosome 15"/>
</dbReference>